<organism evidence="2 3">
    <name type="scientific">endosymbiont of Galathealinum brachiosum</name>
    <dbReference type="NCBI Taxonomy" id="2200906"/>
    <lineage>
        <taxon>Bacteria</taxon>
        <taxon>Pseudomonadati</taxon>
        <taxon>Pseudomonadota</taxon>
        <taxon>Gammaproteobacteria</taxon>
        <taxon>sulfur-oxidizing symbionts</taxon>
    </lineage>
</organism>
<comment type="caution">
    <text evidence="2">The sequence shown here is derived from an EMBL/GenBank/DDBJ whole genome shotgun (WGS) entry which is preliminary data.</text>
</comment>
<protein>
    <recommendedName>
        <fullName evidence="1">ABC-type transport auxiliary lipoprotein component domain-containing protein</fullName>
    </recommendedName>
</protein>
<dbReference type="Proteomes" id="UP000254266">
    <property type="component" value="Unassembled WGS sequence"/>
</dbReference>
<evidence type="ECO:0000259" key="1">
    <source>
        <dbReference type="Pfam" id="PF03886"/>
    </source>
</evidence>
<dbReference type="InterPro" id="IPR005586">
    <property type="entry name" value="ABC_trans_aux"/>
</dbReference>
<accession>A0A370DCM8</accession>
<dbReference type="Pfam" id="PF03886">
    <property type="entry name" value="ABC_trans_aux"/>
    <property type="match status" value="1"/>
</dbReference>
<dbReference type="Gene3D" id="3.40.50.10610">
    <property type="entry name" value="ABC-type transport auxiliary lipoprotein component"/>
    <property type="match status" value="1"/>
</dbReference>
<keyword evidence="3" id="KW-1185">Reference proteome</keyword>
<dbReference type="SUPFAM" id="SSF159594">
    <property type="entry name" value="XCC0632-like"/>
    <property type="match status" value="1"/>
</dbReference>
<dbReference type="EMBL" id="QFXC01000011">
    <property type="protein sequence ID" value="RDH82631.1"/>
    <property type="molecule type" value="Genomic_DNA"/>
</dbReference>
<gene>
    <name evidence="2" type="ORF">DIZ80_10135</name>
</gene>
<dbReference type="PROSITE" id="PS51257">
    <property type="entry name" value="PROKAR_LIPOPROTEIN"/>
    <property type="match status" value="1"/>
</dbReference>
<name>A0A370DCM8_9GAMM</name>
<evidence type="ECO:0000313" key="2">
    <source>
        <dbReference type="EMBL" id="RDH82631.1"/>
    </source>
</evidence>
<sequence length="200" mass="22438">MFINKILQKCGLILLIILMSACGTSPKTHFYLLSSDREINNNATDSVAIGVWKVKLPDIIDRPEIVTRTGPYTINLADFHRWAGGLGSNVSLLIANELSYNLKTGYVDVSPWSTYRNFDYQVKVHIRDFDGELGGESSLEGAYILLNGKGDKKIVEEIFSFKEKVKGEKYNDLAKAMSLLVVDLSNEISKTILKMEDKVR</sequence>
<proteinExistence type="predicted"/>
<dbReference type="AlphaFoldDB" id="A0A370DCM8"/>
<feature type="domain" description="ABC-type transport auxiliary lipoprotein component" evidence="1">
    <location>
        <begin position="40"/>
        <end position="188"/>
    </location>
</feature>
<evidence type="ECO:0000313" key="3">
    <source>
        <dbReference type="Proteomes" id="UP000254266"/>
    </source>
</evidence>
<reference evidence="2 3" key="1">
    <citation type="journal article" date="2018" name="ISME J.">
        <title>Endosymbiont genomes yield clues of tubeworm success.</title>
        <authorList>
            <person name="Li Y."/>
            <person name="Liles M.R."/>
            <person name="Halanych K.M."/>
        </authorList>
    </citation>
    <scope>NUCLEOTIDE SEQUENCE [LARGE SCALE GENOMIC DNA]</scope>
    <source>
        <strain evidence="2">A1464</strain>
    </source>
</reference>